<feature type="transmembrane region" description="Helical" evidence="12">
    <location>
        <begin position="17"/>
        <end position="37"/>
    </location>
</feature>
<dbReference type="NCBIfam" id="TIGR02227">
    <property type="entry name" value="sigpep_I_bact"/>
    <property type="match status" value="1"/>
</dbReference>
<dbReference type="InterPro" id="IPR019533">
    <property type="entry name" value="Peptidase_S26"/>
</dbReference>
<keyword evidence="7 12" id="KW-0812">Transmembrane</keyword>
<dbReference type="PROSITE" id="PS00501">
    <property type="entry name" value="SPASE_I_1"/>
    <property type="match status" value="1"/>
</dbReference>
<dbReference type="EC" id="3.4.21.89" evidence="4 12"/>
<gene>
    <name evidence="15" type="primary">lepB</name>
    <name evidence="15" type="ORF">KHA91_16420</name>
</gene>
<dbReference type="InterPro" id="IPR019756">
    <property type="entry name" value="Pept_S26A_signal_pept_1_Ser-AS"/>
</dbReference>
<protein>
    <recommendedName>
        <fullName evidence="4 12">Signal peptidase I</fullName>
        <ecNumber evidence="4 12">3.4.21.89</ecNumber>
    </recommendedName>
</protein>
<comment type="caution">
    <text evidence="15">The sequence shown here is derived from an EMBL/GenBank/DDBJ whole genome shotgun (WGS) entry which is preliminary data.</text>
</comment>
<dbReference type="GO" id="GO:0005886">
    <property type="term" value="C:plasma membrane"/>
    <property type="evidence" value="ECO:0007669"/>
    <property type="project" value="UniProtKB-SubCell"/>
</dbReference>
<dbReference type="InterPro" id="IPR036286">
    <property type="entry name" value="LexA/Signal_pep-like_sf"/>
</dbReference>
<feature type="domain" description="Peptidase S26" evidence="14">
    <location>
        <begin position="13"/>
        <end position="173"/>
    </location>
</feature>
<dbReference type="InterPro" id="IPR000223">
    <property type="entry name" value="Pept_S26A_signal_pept_1"/>
</dbReference>
<dbReference type="PANTHER" id="PTHR43390">
    <property type="entry name" value="SIGNAL PEPTIDASE I"/>
    <property type="match status" value="1"/>
</dbReference>
<dbReference type="PANTHER" id="PTHR43390:SF1">
    <property type="entry name" value="CHLOROPLAST PROCESSING PEPTIDASE"/>
    <property type="match status" value="1"/>
</dbReference>
<name>A0A942Z6H3_9BACI</name>
<keyword evidence="8 12" id="KW-0378">Hydrolase</keyword>
<organism evidence="15 16">
    <name type="scientific">Lederbergia citrea</name>
    <dbReference type="NCBI Taxonomy" id="2833581"/>
    <lineage>
        <taxon>Bacteria</taxon>
        <taxon>Bacillati</taxon>
        <taxon>Bacillota</taxon>
        <taxon>Bacilli</taxon>
        <taxon>Bacillales</taxon>
        <taxon>Bacillaceae</taxon>
        <taxon>Lederbergia</taxon>
    </lineage>
</organism>
<accession>A0A942Z6H3</accession>
<evidence type="ECO:0000256" key="10">
    <source>
        <dbReference type="ARBA" id="ARBA00023136"/>
    </source>
</evidence>
<keyword evidence="9 12" id="KW-1133">Transmembrane helix</keyword>
<evidence type="ECO:0000313" key="15">
    <source>
        <dbReference type="EMBL" id="MBS4224307.1"/>
    </source>
</evidence>
<feature type="active site" evidence="11">
    <location>
        <position position="83"/>
    </location>
</feature>
<reference evidence="15 16" key="1">
    <citation type="submission" date="2021-05" db="EMBL/GenBank/DDBJ databases">
        <title>Novel Bacillus species.</title>
        <authorList>
            <person name="Liu G."/>
        </authorList>
    </citation>
    <scope>NUCLEOTIDE SEQUENCE [LARGE SCALE GENOMIC DNA]</scope>
    <source>
        <strain evidence="15 16">FJAT-49682</strain>
    </source>
</reference>
<dbReference type="EMBL" id="JAGYPN010000003">
    <property type="protein sequence ID" value="MBS4224307.1"/>
    <property type="molecule type" value="Genomic_DNA"/>
</dbReference>
<dbReference type="PROSITE" id="PS00761">
    <property type="entry name" value="SPASE_I_3"/>
    <property type="match status" value="1"/>
</dbReference>
<evidence type="ECO:0000256" key="2">
    <source>
        <dbReference type="ARBA" id="ARBA00004401"/>
    </source>
</evidence>
<dbReference type="Proteomes" id="UP000676456">
    <property type="component" value="Unassembled WGS sequence"/>
</dbReference>
<dbReference type="Pfam" id="PF10502">
    <property type="entry name" value="Peptidase_S26"/>
    <property type="match status" value="1"/>
</dbReference>
<comment type="catalytic activity">
    <reaction evidence="1 12">
        <text>Cleavage of hydrophobic, N-terminal signal or leader sequences from secreted and periplasmic proteins.</text>
        <dbReference type="EC" id="3.4.21.89"/>
    </reaction>
</comment>
<evidence type="ECO:0000256" key="9">
    <source>
        <dbReference type="ARBA" id="ARBA00022989"/>
    </source>
</evidence>
<keyword evidence="16" id="KW-1185">Reference proteome</keyword>
<evidence type="ECO:0000256" key="7">
    <source>
        <dbReference type="ARBA" id="ARBA00022692"/>
    </source>
</evidence>
<proteinExistence type="inferred from homology"/>
<keyword evidence="5" id="KW-1003">Cell membrane</keyword>
<evidence type="ECO:0000256" key="12">
    <source>
        <dbReference type="RuleBase" id="RU003993"/>
    </source>
</evidence>
<dbReference type="InterPro" id="IPR019758">
    <property type="entry name" value="Pept_S26A_signal_pept_1_CS"/>
</dbReference>
<keyword evidence="6 12" id="KW-0645">Protease</keyword>
<evidence type="ECO:0000256" key="1">
    <source>
        <dbReference type="ARBA" id="ARBA00000677"/>
    </source>
</evidence>
<dbReference type="SUPFAM" id="SSF51306">
    <property type="entry name" value="LexA/Signal peptidase"/>
    <property type="match status" value="1"/>
</dbReference>
<evidence type="ECO:0000256" key="8">
    <source>
        <dbReference type="ARBA" id="ARBA00022801"/>
    </source>
</evidence>
<dbReference type="GO" id="GO:0004252">
    <property type="term" value="F:serine-type endopeptidase activity"/>
    <property type="evidence" value="ECO:0007669"/>
    <property type="project" value="InterPro"/>
</dbReference>
<dbReference type="PROSITE" id="PS00760">
    <property type="entry name" value="SPASE_I_2"/>
    <property type="match status" value="1"/>
</dbReference>
<evidence type="ECO:0000313" key="16">
    <source>
        <dbReference type="Proteomes" id="UP000676456"/>
    </source>
</evidence>
<dbReference type="RefSeq" id="WP_213099330.1">
    <property type="nucleotide sequence ID" value="NZ_JAGYPN010000003.1"/>
</dbReference>
<dbReference type="AlphaFoldDB" id="A0A942Z6H3"/>
<dbReference type="InterPro" id="IPR019757">
    <property type="entry name" value="Pept_S26A_signal_pept_1_Lys-AS"/>
</dbReference>
<evidence type="ECO:0000256" key="3">
    <source>
        <dbReference type="ARBA" id="ARBA00009370"/>
    </source>
</evidence>
<evidence type="ECO:0000256" key="13">
    <source>
        <dbReference type="RuleBase" id="RU362042"/>
    </source>
</evidence>
<evidence type="ECO:0000259" key="14">
    <source>
        <dbReference type="Pfam" id="PF10502"/>
    </source>
</evidence>
<comment type="subcellular location">
    <subcellularLocation>
        <location evidence="2">Cell membrane</location>
        <topology evidence="2">Single-pass type II membrane protein</topology>
    </subcellularLocation>
    <subcellularLocation>
        <location evidence="13">Membrane</location>
        <topology evidence="13">Single-pass type II membrane protein</topology>
    </subcellularLocation>
</comment>
<evidence type="ECO:0000256" key="5">
    <source>
        <dbReference type="ARBA" id="ARBA00022475"/>
    </source>
</evidence>
<evidence type="ECO:0000256" key="11">
    <source>
        <dbReference type="PIRSR" id="PIRSR600223-1"/>
    </source>
</evidence>
<feature type="active site" evidence="11">
    <location>
        <position position="41"/>
    </location>
</feature>
<dbReference type="CDD" id="cd06530">
    <property type="entry name" value="S26_SPase_I"/>
    <property type="match status" value="1"/>
</dbReference>
<evidence type="ECO:0000256" key="6">
    <source>
        <dbReference type="ARBA" id="ARBA00022670"/>
    </source>
</evidence>
<dbReference type="PRINTS" id="PR00727">
    <property type="entry name" value="LEADERPTASE"/>
</dbReference>
<dbReference type="Gene3D" id="2.10.109.10">
    <property type="entry name" value="Umud Fragment, subunit A"/>
    <property type="match status" value="1"/>
</dbReference>
<comment type="similarity">
    <text evidence="3 13">Belongs to the peptidase S26 family.</text>
</comment>
<dbReference type="GO" id="GO:0009003">
    <property type="term" value="F:signal peptidase activity"/>
    <property type="evidence" value="ECO:0007669"/>
    <property type="project" value="UniProtKB-EC"/>
</dbReference>
<keyword evidence="10 12" id="KW-0472">Membrane</keyword>
<dbReference type="FunFam" id="2.10.109.10:FF:000008">
    <property type="entry name" value="Signal peptidase I"/>
    <property type="match status" value="1"/>
</dbReference>
<dbReference type="GO" id="GO:0006465">
    <property type="term" value="P:signal peptide processing"/>
    <property type="evidence" value="ECO:0007669"/>
    <property type="project" value="InterPro"/>
</dbReference>
<evidence type="ECO:0000256" key="4">
    <source>
        <dbReference type="ARBA" id="ARBA00013208"/>
    </source>
</evidence>
<sequence>MFKGGSDEKDSGWLKPILLAFCLVFVVRTFVFTPVIVDGASMEPTLHDREKIIVSKTISWMGEVQRGDIVIIKDKDSKTNYVKRVIGLPGDILEMKDDELFINHELVMEPYLNANKKTAENKGGKLTEDFGPLTVPEKQYFVMGDNRLRSSDSRNQLGFIESERMIGKSKFVIFPMENVRSTE</sequence>